<name>A0A106C0N1_SHEFR</name>
<sequence>MTKSILLLLAGLLTGAAQAAVGSYPVVLVHGFQPDNLQSKPTGTQVTDNGSEYWAQYWRDRADARIDWPSQERIANKITSQYVWPRLQQLSREGTCASGCVFVTHSTGDLVMRYIIDNQALWLQNAGLKPLNIVATFDFSGAGGGVELADLAVNVASGSGLIDATLKLAVSLWLGELPSSSNIGVLNDLRVNTARQLAAFPESRVPRLRFAGAGSDFLGVTGAFLPGEDDGVVASHSSCGAAAVGSYNSCSRSVAFDGKLTSTNSPSGFMPYHYPMLMSEGYSHGDTILNSAKDEVTSANSSANYLNGDNLQFNTYDEKRGWWIFSSRYRVVNNSNKTSMSALVYQAAN</sequence>
<proteinExistence type="predicted"/>
<feature type="chain" id="PRO_5007125969" evidence="1">
    <location>
        <begin position="20"/>
        <end position="349"/>
    </location>
</feature>
<comment type="caution">
    <text evidence="2">The sequence shown here is derived from an EMBL/GenBank/DDBJ whole genome shotgun (WGS) entry which is preliminary data.</text>
</comment>
<gene>
    <name evidence="2" type="ORF">AWJ07_05720</name>
</gene>
<keyword evidence="1" id="KW-0732">Signal</keyword>
<dbReference type="Proteomes" id="UP000055702">
    <property type="component" value="Unassembled WGS sequence"/>
</dbReference>
<accession>A0A106C0N1</accession>
<dbReference type="AlphaFoldDB" id="A0A106C0N1"/>
<organism evidence="2">
    <name type="scientific">Shewanella frigidimarina</name>
    <dbReference type="NCBI Taxonomy" id="56812"/>
    <lineage>
        <taxon>Bacteria</taxon>
        <taxon>Pseudomonadati</taxon>
        <taxon>Pseudomonadota</taxon>
        <taxon>Gammaproteobacteria</taxon>
        <taxon>Alteromonadales</taxon>
        <taxon>Shewanellaceae</taxon>
        <taxon>Shewanella</taxon>
    </lineage>
</organism>
<reference evidence="2 3" key="1">
    <citation type="submission" date="2016-01" db="EMBL/GenBank/DDBJ databases">
        <title>Draft genome of the antarctic isolate Shewanella frigidimarina Ag06-30.</title>
        <authorList>
            <person name="Parmeciano Di Noto G."/>
            <person name="Vazquez S."/>
            <person name="Mac Cormack W."/>
            <person name="Iriarte A."/>
            <person name="Quiroga C."/>
        </authorList>
    </citation>
    <scope>NUCLEOTIDE SEQUENCE [LARGE SCALE GENOMIC DNA]</scope>
    <source>
        <strain evidence="2 3">Ag06-30</strain>
    </source>
</reference>
<dbReference type="RefSeq" id="WP_059745929.1">
    <property type="nucleotide sequence ID" value="NZ_LRDC01000018.1"/>
</dbReference>
<evidence type="ECO:0000256" key="1">
    <source>
        <dbReference type="SAM" id="SignalP"/>
    </source>
</evidence>
<evidence type="ECO:0000313" key="3">
    <source>
        <dbReference type="Proteomes" id="UP000055702"/>
    </source>
</evidence>
<protein>
    <submittedName>
        <fullName evidence="2">Uncharacterized protein</fullName>
    </submittedName>
</protein>
<evidence type="ECO:0000313" key="2">
    <source>
        <dbReference type="EMBL" id="KVX02068.1"/>
    </source>
</evidence>
<feature type="signal peptide" evidence="1">
    <location>
        <begin position="1"/>
        <end position="19"/>
    </location>
</feature>
<dbReference type="EMBL" id="LRDC01000018">
    <property type="protein sequence ID" value="KVX02068.1"/>
    <property type="molecule type" value="Genomic_DNA"/>
</dbReference>